<dbReference type="SMART" id="SM00353">
    <property type="entry name" value="HLH"/>
    <property type="match status" value="1"/>
</dbReference>
<feature type="region of interest" description="Disordered" evidence="6">
    <location>
        <begin position="1"/>
        <end position="51"/>
    </location>
</feature>
<dbReference type="EMBL" id="LEKV01004390">
    <property type="protein sequence ID" value="KVH95430.1"/>
    <property type="molecule type" value="Genomic_DNA"/>
</dbReference>
<dbReference type="Gene3D" id="4.10.280.10">
    <property type="entry name" value="Helix-loop-helix DNA-binding domain"/>
    <property type="match status" value="1"/>
</dbReference>
<feature type="compositionally biased region" description="Basic and acidic residues" evidence="6">
    <location>
        <begin position="23"/>
        <end position="43"/>
    </location>
</feature>
<evidence type="ECO:0000259" key="7">
    <source>
        <dbReference type="PROSITE" id="PS50888"/>
    </source>
</evidence>
<proteinExistence type="predicted"/>
<dbReference type="Gramene" id="KVH95430">
    <property type="protein sequence ID" value="KVH95430"/>
    <property type="gene ID" value="Ccrd_002522"/>
</dbReference>
<keyword evidence="5" id="KW-0539">Nucleus</keyword>
<protein>
    <submittedName>
        <fullName evidence="8">Myc-type, basic helix-loop-helix (BHLH) domain-containing protein</fullName>
    </submittedName>
</protein>
<dbReference type="Pfam" id="PF00010">
    <property type="entry name" value="HLH"/>
    <property type="match status" value="1"/>
</dbReference>
<reference evidence="8 9" key="1">
    <citation type="journal article" date="2016" name="Sci. Rep.">
        <title>The genome sequence of the outbreeding globe artichoke constructed de novo incorporating a phase-aware low-pass sequencing strategy of F1 progeny.</title>
        <authorList>
            <person name="Scaglione D."/>
            <person name="Reyes-Chin-Wo S."/>
            <person name="Acquadro A."/>
            <person name="Froenicke L."/>
            <person name="Portis E."/>
            <person name="Beitel C."/>
            <person name="Tirone M."/>
            <person name="Mauro R."/>
            <person name="Lo Monaco A."/>
            <person name="Mauromicale G."/>
            <person name="Faccioli P."/>
            <person name="Cattivelli L."/>
            <person name="Rieseberg L."/>
            <person name="Michelmore R."/>
            <person name="Lanteri S."/>
        </authorList>
    </citation>
    <scope>NUCLEOTIDE SEQUENCE [LARGE SCALE GENOMIC DNA]</scope>
    <source>
        <strain evidence="8">2C</strain>
    </source>
</reference>
<sequence>MEAEEEVTNAVSPGSGSGSVHPISEEDYHSDDDNSDRNRREPKGSLLTSSSSVDRKEMLSALEMVERDSVAIANSFSSLLTSLRLALSEVSGITVDHIHCFSDAAGRLQESALDATSKGSRYINSCLRLNDETRGIKSLAMHMYPLFLDSFILVLTWCDGYYNGDIKTRKTIQAEEMNDDYDDNEDDDEVGLQRTEQLRQLYESLSAAAETHQHEPQARKPSAALSPEDLSDAEWYFLVCMTYEFSDGQGLPGRTLAENTSCWLSNAHFADSKVFSRSLLAKSASIQTVVCFPYLEGIVEFGITEKVLEEQNIIKQIKGFIFGAPPQKVLEIPLESCSGMLDRDLTDNNLDGFHEYDQNLVTKSRNSPKSNLNHSLMVEDVNIGGFQSQEQRWQLVDEEEEGEVSFYHNNSMGSSDCISQNLVSDPSDLWSDDDSRYQGVLSKIFKNTQRLILGPHFRNCDFKESAFISWKNYDGIEWKGSCSQMLLKKVLYEVPKMHRNRLVRPCDENGILDQLQKLEADDANNINHRFSVLSSLVPSRGKVDKVSLLDDTIDYLKMLERRVEALQSNKHVGDKENKKSQDLQERTSDNYAIKRKASCDLEDLQEECLSDCITLKSCTTLTAKMIRQALQRVIGRH</sequence>
<accession>A0A103XRA7</accession>
<dbReference type="Proteomes" id="UP000243975">
    <property type="component" value="Unassembled WGS sequence"/>
</dbReference>
<evidence type="ECO:0000256" key="6">
    <source>
        <dbReference type="SAM" id="MobiDB-lite"/>
    </source>
</evidence>
<dbReference type="InterPro" id="IPR036638">
    <property type="entry name" value="HLH_DNA-bd_sf"/>
</dbReference>
<dbReference type="GO" id="GO:0005634">
    <property type="term" value="C:nucleus"/>
    <property type="evidence" value="ECO:0007669"/>
    <property type="project" value="UniProtKB-SubCell"/>
</dbReference>
<dbReference type="Pfam" id="PF10157">
    <property type="entry name" value="BORCS6"/>
    <property type="match status" value="1"/>
</dbReference>
<feature type="domain" description="BHLH" evidence="7">
    <location>
        <begin position="510"/>
        <end position="559"/>
    </location>
</feature>
<keyword evidence="4" id="KW-0804">Transcription</keyword>
<dbReference type="InterPro" id="IPR046465">
    <property type="entry name" value="BORCS6_C"/>
</dbReference>
<evidence type="ECO:0000256" key="4">
    <source>
        <dbReference type="ARBA" id="ARBA00023163"/>
    </source>
</evidence>
<dbReference type="PANTHER" id="PTHR46266:SF3">
    <property type="entry name" value="TRANSCRIPTION FACTOR EGL1"/>
    <property type="match status" value="1"/>
</dbReference>
<dbReference type="STRING" id="59895.A0A103XRA7"/>
<evidence type="ECO:0000256" key="3">
    <source>
        <dbReference type="ARBA" id="ARBA00023159"/>
    </source>
</evidence>
<dbReference type="AlphaFoldDB" id="A0A103XRA7"/>
<name>A0A103XRA7_CYNCS</name>
<keyword evidence="3" id="KW-0010">Activator</keyword>
<evidence type="ECO:0000313" key="9">
    <source>
        <dbReference type="Proteomes" id="UP000243975"/>
    </source>
</evidence>
<organism evidence="8 9">
    <name type="scientific">Cynara cardunculus var. scolymus</name>
    <name type="common">Globe artichoke</name>
    <name type="synonym">Cynara scolymus</name>
    <dbReference type="NCBI Taxonomy" id="59895"/>
    <lineage>
        <taxon>Eukaryota</taxon>
        <taxon>Viridiplantae</taxon>
        <taxon>Streptophyta</taxon>
        <taxon>Embryophyta</taxon>
        <taxon>Tracheophyta</taxon>
        <taxon>Spermatophyta</taxon>
        <taxon>Magnoliopsida</taxon>
        <taxon>eudicotyledons</taxon>
        <taxon>Gunneridae</taxon>
        <taxon>Pentapetalae</taxon>
        <taxon>asterids</taxon>
        <taxon>campanulids</taxon>
        <taxon>Asterales</taxon>
        <taxon>Asteraceae</taxon>
        <taxon>Carduoideae</taxon>
        <taxon>Cardueae</taxon>
        <taxon>Carduinae</taxon>
        <taxon>Cynara</taxon>
    </lineage>
</organism>
<evidence type="ECO:0000256" key="2">
    <source>
        <dbReference type="ARBA" id="ARBA00023015"/>
    </source>
</evidence>
<keyword evidence="2" id="KW-0805">Transcription regulation</keyword>
<dbReference type="PANTHER" id="PTHR46266">
    <property type="entry name" value="TRANSCRIPTION FACTOR TT8"/>
    <property type="match status" value="1"/>
</dbReference>
<dbReference type="SUPFAM" id="SSF47459">
    <property type="entry name" value="HLH, helix-loop-helix DNA-binding domain"/>
    <property type="match status" value="1"/>
</dbReference>
<evidence type="ECO:0000256" key="1">
    <source>
        <dbReference type="ARBA" id="ARBA00004123"/>
    </source>
</evidence>
<evidence type="ECO:0000256" key="5">
    <source>
        <dbReference type="ARBA" id="ARBA00023242"/>
    </source>
</evidence>
<dbReference type="GO" id="GO:0046983">
    <property type="term" value="F:protein dimerization activity"/>
    <property type="evidence" value="ECO:0007669"/>
    <property type="project" value="InterPro"/>
</dbReference>
<gene>
    <name evidence="8" type="ORF">Ccrd_002522</name>
</gene>
<dbReference type="PROSITE" id="PS50888">
    <property type="entry name" value="BHLH"/>
    <property type="match status" value="1"/>
</dbReference>
<comment type="caution">
    <text evidence="8">The sequence shown here is derived from an EMBL/GenBank/DDBJ whole genome shotgun (WGS) entry which is preliminary data.</text>
</comment>
<dbReference type="InterPro" id="IPR025610">
    <property type="entry name" value="MYC/MYB_N"/>
</dbReference>
<comment type="subcellular location">
    <subcellularLocation>
        <location evidence="1">Nucleus</location>
    </subcellularLocation>
</comment>
<dbReference type="InterPro" id="IPR011598">
    <property type="entry name" value="bHLH_dom"/>
</dbReference>
<dbReference type="OMA" id="VVCFPLM"/>
<dbReference type="Pfam" id="PF14215">
    <property type="entry name" value="bHLH-MYC_N"/>
    <property type="match status" value="1"/>
</dbReference>
<evidence type="ECO:0000313" key="8">
    <source>
        <dbReference type="EMBL" id="KVH95430.1"/>
    </source>
</evidence>
<keyword evidence="9" id="KW-1185">Reference proteome</keyword>